<keyword evidence="2" id="KW-0472">Membrane</keyword>
<evidence type="ECO:0000313" key="5">
    <source>
        <dbReference type="EMBL" id="KAK2725320.1"/>
    </source>
</evidence>
<dbReference type="Pfam" id="PF07064">
    <property type="entry name" value="RIC1"/>
    <property type="match status" value="1"/>
</dbReference>
<gene>
    <name evidence="5" type="ORF">QYM36_001687</name>
</gene>
<evidence type="ECO:0000313" key="6">
    <source>
        <dbReference type="Proteomes" id="UP001187531"/>
    </source>
</evidence>
<evidence type="ECO:0000256" key="2">
    <source>
        <dbReference type="ARBA" id="ARBA00023136"/>
    </source>
</evidence>
<dbReference type="PANTHER" id="PTHR22746:SF10">
    <property type="entry name" value="GUANINE NUCLEOTIDE EXCHANGE FACTOR SUBUNIT RIC1"/>
    <property type="match status" value="1"/>
</dbReference>
<dbReference type="GO" id="GO:0034066">
    <property type="term" value="C:Ric1-Rgp1 guanyl-nucleotide exchange factor complex"/>
    <property type="evidence" value="ECO:0007669"/>
    <property type="project" value="InterPro"/>
</dbReference>
<accession>A0AA88I6Z3</accession>
<comment type="subcellular location">
    <subcellularLocation>
        <location evidence="1">Membrane</location>
    </subcellularLocation>
</comment>
<dbReference type="PANTHER" id="PTHR22746">
    <property type="entry name" value="RAB6A-GEF COMPLEX PARTNER PROTEIN 1"/>
    <property type="match status" value="1"/>
</dbReference>
<dbReference type="GO" id="GO:0042147">
    <property type="term" value="P:retrograde transport, endosome to Golgi"/>
    <property type="evidence" value="ECO:0007669"/>
    <property type="project" value="TreeGrafter"/>
</dbReference>
<dbReference type="EMBL" id="JAVRJZ010000003">
    <property type="protein sequence ID" value="KAK2725320.1"/>
    <property type="molecule type" value="Genomic_DNA"/>
</dbReference>
<dbReference type="GO" id="GO:0000139">
    <property type="term" value="C:Golgi membrane"/>
    <property type="evidence" value="ECO:0007669"/>
    <property type="project" value="TreeGrafter"/>
</dbReference>
<protein>
    <recommendedName>
        <fullName evidence="3">Protein RIC1 homolog</fullName>
    </recommendedName>
</protein>
<keyword evidence="6" id="KW-1185">Reference proteome</keyword>
<dbReference type="InterPro" id="IPR036322">
    <property type="entry name" value="WD40_repeat_dom_sf"/>
</dbReference>
<dbReference type="Proteomes" id="UP001187531">
    <property type="component" value="Unassembled WGS sequence"/>
</dbReference>
<evidence type="ECO:0000256" key="3">
    <source>
        <dbReference type="ARBA" id="ARBA00029879"/>
    </source>
</evidence>
<dbReference type="GO" id="GO:0005829">
    <property type="term" value="C:cytosol"/>
    <property type="evidence" value="ECO:0007669"/>
    <property type="project" value="TreeGrafter"/>
</dbReference>
<organism evidence="5 6">
    <name type="scientific">Artemia franciscana</name>
    <name type="common">Brine shrimp</name>
    <name type="synonym">Artemia sanfranciscana</name>
    <dbReference type="NCBI Taxonomy" id="6661"/>
    <lineage>
        <taxon>Eukaryota</taxon>
        <taxon>Metazoa</taxon>
        <taxon>Ecdysozoa</taxon>
        <taxon>Arthropoda</taxon>
        <taxon>Crustacea</taxon>
        <taxon>Branchiopoda</taxon>
        <taxon>Anostraca</taxon>
        <taxon>Artemiidae</taxon>
        <taxon>Artemia</taxon>
    </lineage>
</organism>
<dbReference type="SUPFAM" id="SSF50998">
    <property type="entry name" value="Quinoprotein alcohol dehydrogenase-like"/>
    <property type="match status" value="1"/>
</dbReference>
<name>A0AA88I6Z3_ARTSF</name>
<dbReference type="InterPro" id="IPR009771">
    <property type="entry name" value="RIC1_C"/>
</dbReference>
<comment type="caution">
    <text evidence="5">The sequence shown here is derived from an EMBL/GenBank/DDBJ whole genome shotgun (WGS) entry which is preliminary data.</text>
</comment>
<reference evidence="5" key="1">
    <citation type="submission" date="2023-07" db="EMBL/GenBank/DDBJ databases">
        <title>Chromosome-level genome assembly of Artemia franciscana.</title>
        <authorList>
            <person name="Jo E."/>
        </authorList>
    </citation>
    <scope>NUCLEOTIDE SEQUENCE</scope>
    <source>
        <tissue evidence="5">Whole body</tissue>
    </source>
</reference>
<dbReference type="InterPro" id="IPR011047">
    <property type="entry name" value="Quinoprotein_ADH-like_sf"/>
</dbReference>
<proteinExistence type="predicted"/>
<dbReference type="Gene3D" id="2.130.10.10">
    <property type="entry name" value="YVTN repeat-like/Quinoprotein amine dehydrogenase"/>
    <property type="match status" value="1"/>
</dbReference>
<dbReference type="InterPro" id="IPR015943">
    <property type="entry name" value="WD40/YVTN_repeat-like_dom_sf"/>
</dbReference>
<dbReference type="GO" id="GO:0006886">
    <property type="term" value="P:intracellular protein transport"/>
    <property type="evidence" value="ECO:0007669"/>
    <property type="project" value="InterPro"/>
</dbReference>
<dbReference type="SMART" id="SM00320">
    <property type="entry name" value="WD40"/>
    <property type="match status" value="2"/>
</dbReference>
<dbReference type="Pfam" id="PF25440">
    <property type="entry name" value="Beta-prop_RIC1_2nd"/>
    <property type="match status" value="1"/>
</dbReference>
<dbReference type="InterPro" id="IPR040096">
    <property type="entry name" value="Ric1"/>
</dbReference>
<evidence type="ECO:0000256" key="1">
    <source>
        <dbReference type="ARBA" id="ARBA00004370"/>
    </source>
</evidence>
<dbReference type="InterPro" id="IPR001680">
    <property type="entry name" value="WD40_rpt"/>
</dbReference>
<evidence type="ECO:0000259" key="4">
    <source>
        <dbReference type="Pfam" id="PF07064"/>
    </source>
</evidence>
<dbReference type="SUPFAM" id="SSF50978">
    <property type="entry name" value="WD40 repeat-like"/>
    <property type="match status" value="1"/>
</dbReference>
<feature type="domain" description="RIC1 C-terminal alpha solenoid region" evidence="4">
    <location>
        <begin position="815"/>
        <end position="984"/>
    </location>
</feature>
<sequence>MYFPVGWPKSINLSLDGRFQPCQSGLATNRDKDLLSLTYEDAIYILNCKPSVTLLKIKIPEDLSNIVDKLQFTFWRGDSGAIVTATSSGYLLFHSFKKEDQQCLEQVDSPSLNLARESAELFSKEPLPKYSSVLYSYTRVPGSILSISCWRDEIYVSNTNGQVLRFRWDGTLNEEFCFDLEEVPFTVDQLTARTFLPSEPTIYAKNLEYSALIGGYALVFNNGRCALLTSASLFYHPKDLICLWIPRDDVTCTSMNHRYRLIACGSTTSQCYIYTIDDSTGGLQLSHSTILSSRNYPGSPGEVSCVKWSPDGAVMAVAWSKFGLSVWSTFGSLLFSSLAWEAAPDVHQTNFNFVIDSMEWAIDGYQLWFTNKKQNDGADLNLEEGSLYQISFVKSPYTYNSCASVDQALYLHGDDRIYLSNPGLSKSRKEGRAVSPSLNRTPGSTFLDSKLWITVQVPYSYLALNWPIRYCAVDNAAELIAIAGRTGIAYYNAITRRWKLYSNEAQEKDFVVVTCPSWYRSEQLLCGCYDLSRNKDEIRVYSRNTPRLDNSYMKSHVFSCQILLLNVYKDQLIVYTIDSRLSIMKIVSDGSSLGINIDLIKLRTIDFSDWNFHPACLISVSLSSLTAEFQRFSSSDDSHNELLLERGRLTPEVSDEEVYSILLNICGRVLLLQPRKDAGAVVYKTQEGSEEGVFLYNTPIILASCVETFWTPSPGKLSYYGGRSHLTHALWLCCGIEGMRVWIPLFTHPGTNVHMYIAKRIMLKFKLQVYPLAVLCEEAALIGVESDSTVFSSECGWPVSFPYCIFERTTQICLHHIFRQLIQRNLGIHAWELARGCMDLPYFSHSLELLLHEVLEEEATSKEPIPDPLLPSVIEFIQEFPVYLQIIPLCARKTEVAHWPYLFTAVANPRTLFQKCLENKNLNTAASYLIILQTLEPLSISRHFTAQLLDAALENGRWDLAKDLVRFLKAIDPNEVESPKQTTQSTNFSVAPYPGPYSMNCVTPAPMTNNDDEMLLHGKVRHRNITAPNKQQSAPSVVPPGNKLVRKEVIRSTSDAKLGVTSEPVDVGKGVIRKFSAPVQNSSSSDNGGTVTADGMYLEVILHRHVRHLLLSGRIYEIGLISAYLDLPLDHWLKRESNRAGIIDDFSKALRRIHTDFQWPFPETAGKGIISQHQIDKDITDITPLDFNMGLGVSPRVSDDLSNFDVAADEARLAPRMLQGDNVCLSGERSLGYGSSEQELRDSNSDILSDSMFSQLSFADEIKISRSGAQPIADVERQLRFLMDLFVEANCYDWGLLIAIALRDVSAVLHVISEVFRACSNNDVPMRLRNELLSLKFWVDQHCVGYRPVLAAATNHISICLKSVPTIAEVDNAIEPSTTTSLPTECPTLSPLLESAHLTRSFSEMTFASNNNSAIGAVDVETKSLSEGKDSRCSIQ</sequence>